<organism evidence="2 3">
    <name type="scientific">Merluccius polli</name>
    <name type="common">Benguela hake</name>
    <name type="synonym">Merluccius cadenati</name>
    <dbReference type="NCBI Taxonomy" id="89951"/>
    <lineage>
        <taxon>Eukaryota</taxon>
        <taxon>Metazoa</taxon>
        <taxon>Chordata</taxon>
        <taxon>Craniata</taxon>
        <taxon>Vertebrata</taxon>
        <taxon>Euteleostomi</taxon>
        <taxon>Actinopterygii</taxon>
        <taxon>Neopterygii</taxon>
        <taxon>Teleostei</taxon>
        <taxon>Neoteleostei</taxon>
        <taxon>Acanthomorphata</taxon>
        <taxon>Zeiogadaria</taxon>
        <taxon>Gadariae</taxon>
        <taxon>Gadiformes</taxon>
        <taxon>Gadoidei</taxon>
        <taxon>Merlucciidae</taxon>
        <taxon>Merluccius</taxon>
    </lineage>
</organism>
<accession>A0AA47MEQ6</accession>
<evidence type="ECO:0000313" key="2">
    <source>
        <dbReference type="EMBL" id="KAK0138899.1"/>
    </source>
</evidence>
<dbReference type="AlphaFoldDB" id="A0AA47MEQ6"/>
<evidence type="ECO:0000256" key="1">
    <source>
        <dbReference type="SAM" id="MobiDB-lite"/>
    </source>
</evidence>
<protein>
    <submittedName>
        <fullName evidence="2">Uncharacterized protein</fullName>
    </submittedName>
</protein>
<evidence type="ECO:0000313" key="3">
    <source>
        <dbReference type="Proteomes" id="UP001174136"/>
    </source>
</evidence>
<name>A0AA47MEQ6_MERPO</name>
<keyword evidence="3" id="KW-1185">Reference proteome</keyword>
<gene>
    <name evidence="2" type="ORF">N1851_024572</name>
</gene>
<feature type="compositionally biased region" description="Polar residues" evidence="1">
    <location>
        <begin position="78"/>
        <end position="93"/>
    </location>
</feature>
<feature type="region of interest" description="Disordered" evidence="1">
    <location>
        <begin position="70"/>
        <end position="93"/>
    </location>
</feature>
<comment type="caution">
    <text evidence="2">The sequence shown here is derived from an EMBL/GenBank/DDBJ whole genome shotgun (WGS) entry which is preliminary data.</text>
</comment>
<proteinExistence type="predicted"/>
<reference evidence="2" key="1">
    <citation type="journal article" date="2023" name="Front. Mar. Sci.">
        <title>A new Merluccius polli reference genome to investigate the effects of global change in West African waters.</title>
        <authorList>
            <person name="Mateo J.L."/>
            <person name="Blanco-Fernandez C."/>
            <person name="Garcia-Vazquez E."/>
            <person name="Machado-Schiaffino G."/>
        </authorList>
    </citation>
    <scope>NUCLEOTIDE SEQUENCE</scope>
    <source>
        <strain evidence="2">C29</strain>
        <tissue evidence="2">Fin</tissue>
    </source>
</reference>
<dbReference type="Proteomes" id="UP001174136">
    <property type="component" value="Unassembled WGS sequence"/>
</dbReference>
<dbReference type="EMBL" id="JAOPHQ010004564">
    <property type="protein sequence ID" value="KAK0138899.1"/>
    <property type="molecule type" value="Genomic_DNA"/>
</dbReference>
<sequence length="93" mass="10678">MLLKDQGPTTRGIQTMRQEMLDSLNRRFAKVEDVPCVVLATLLDPRYKHHAFTSDHTLTKAKEWLIEEMQDMGEPSETEVQMSGQTEAQETEV</sequence>